<protein>
    <submittedName>
        <fullName evidence="5">ABC transporter ATP-binding protein</fullName>
    </submittedName>
</protein>
<evidence type="ECO:0000256" key="1">
    <source>
        <dbReference type="ARBA" id="ARBA00022448"/>
    </source>
</evidence>
<keyword evidence="1" id="KW-0813">Transport</keyword>
<dbReference type="InterPro" id="IPR027417">
    <property type="entry name" value="P-loop_NTPase"/>
</dbReference>
<name>A0A7C5DD78_UNCW3</name>
<reference evidence="5" key="1">
    <citation type="journal article" date="2020" name="mSystems">
        <title>Genome- and Community-Level Interaction Insights into Carbon Utilization and Element Cycling Functions of Hydrothermarchaeota in Hydrothermal Sediment.</title>
        <authorList>
            <person name="Zhou Z."/>
            <person name="Liu Y."/>
            <person name="Xu W."/>
            <person name="Pan J."/>
            <person name="Luo Z.H."/>
            <person name="Li M."/>
        </authorList>
    </citation>
    <scope>NUCLEOTIDE SEQUENCE [LARGE SCALE GENOMIC DNA]</scope>
    <source>
        <strain evidence="5">HyVt-74</strain>
    </source>
</reference>
<keyword evidence="3 5" id="KW-0067">ATP-binding</keyword>
<dbReference type="PROSITE" id="PS50893">
    <property type="entry name" value="ABC_TRANSPORTER_2"/>
    <property type="match status" value="1"/>
</dbReference>
<gene>
    <name evidence="5" type="ORF">ENL19_01695</name>
</gene>
<evidence type="ECO:0000256" key="3">
    <source>
        <dbReference type="ARBA" id="ARBA00022840"/>
    </source>
</evidence>
<feature type="domain" description="ABC transporter" evidence="4">
    <location>
        <begin position="2"/>
        <end position="237"/>
    </location>
</feature>
<proteinExistence type="predicted"/>
<dbReference type="Proteomes" id="UP000886110">
    <property type="component" value="Unassembled WGS sequence"/>
</dbReference>
<organism evidence="5">
    <name type="scientific">candidate division WOR-3 bacterium</name>
    <dbReference type="NCBI Taxonomy" id="2052148"/>
    <lineage>
        <taxon>Bacteria</taxon>
        <taxon>Bacteria division WOR-3</taxon>
    </lineage>
</organism>
<dbReference type="Gene3D" id="3.40.50.300">
    <property type="entry name" value="P-loop containing nucleotide triphosphate hydrolases"/>
    <property type="match status" value="1"/>
</dbReference>
<dbReference type="SMART" id="SM00382">
    <property type="entry name" value="AAA"/>
    <property type="match status" value="1"/>
</dbReference>
<dbReference type="InterPro" id="IPR017871">
    <property type="entry name" value="ABC_transporter-like_CS"/>
</dbReference>
<accession>A0A7C5DD78</accession>
<dbReference type="GO" id="GO:0005524">
    <property type="term" value="F:ATP binding"/>
    <property type="evidence" value="ECO:0007669"/>
    <property type="project" value="UniProtKB-KW"/>
</dbReference>
<dbReference type="SUPFAM" id="SSF52540">
    <property type="entry name" value="P-loop containing nucleoside triphosphate hydrolases"/>
    <property type="match status" value="1"/>
</dbReference>
<evidence type="ECO:0000259" key="4">
    <source>
        <dbReference type="PROSITE" id="PS50893"/>
    </source>
</evidence>
<sequence>MIEIKNLHKSFGDNYVLRGVNLYVKDGETLALIGRSGCGKSVLLKHIIGLMKPDKGKILVNGMDVNSRSVNIFEIRKKFGMVFQSSALFDSLTVQENVIIGLREHTNLKESEMIEIASEKLRLVGMSNNKNLKPSELSGGMKKRVGIARALAMDPEYILYDEPTTGLDPIMADRINVLILDLKKRLKKTTIIVTHDMHSAYMVSDRIAMLYEGKIVFDDVREHLLTTKNKFVREFIDSSSIVGINEK</sequence>
<dbReference type="AlphaFoldDB" id="A0A7C5DD78"/>
<keyword evidence="2" id="KW-0547">Nucleotide-binding</keyword>
<dbReference type="EMBL" id="DRTB01000123">
    <property type="protein sequence ID" value="HHE04759.1"/>
    <property type="molecule type" value="Genomic_DNA"/>
</dbReference>
<dbReference type="CDD" id="cd03261">
    <property type="entry name" value="ABC_Org_Solvent_Resistant"/>
    <property type="match status" value="1"/>
</dbReference>
<dbReference type="InterPro" id="IPR003439">
    <property type="entry name" value="ABC_transporter-like_ATP-bd"/>
</dbReference>
<evidence type="ECO:0000313" key="5">
    <source>
        <dbReference type="EMBL" id="HHE04759.1"/>
    </source>
</evidence>
<comment type="caution">
    <text evidence="5">The sequence shown here is derived from an EMBL/GenBank/DDBJ whole genome shotgun (WGS) entry which is preliminary data.</text>
</comment>
<evidence type="ECO:0000256" key="2">
    <source>
        <dbReference type="ARBA" id="ARBA00022741"/>
    </source>
</evidence>
<dbReference type="PANTHER" id="PTHR43023">
    <property type="entry name" value="PROTEIN TRIGALACTOSYLDIACYLGLYCEROL 3, CHLOROPLASTIC"/>
    <property type="match status" value="1"/>
</dbReference>
<dbReference type="GO" id="GO:0016887">
    <property type="term" value="F:ATP hydrolysis activity"/>
    <property type="evidence" value="ECO:0007669"/>
    <property type="project" value="InterPro"/>
</dbReference>
<dbReference type="Pfam" id="PF00005">
    <property type="entry name" value="ABC_tran"/>
    <property type="match status" value="1"/>
</dbReference>
<dbReference type="InterPro" id="IPR003593">
    <property type="entry name" value="AAA+_ATPase"/>
</dbReference>
<dbReference type="PROSITE" id="PS00211">
    <property type="entry name" value="ABC_TRANSPORTER_1"/>
    <property type="match status" value="1"/>
</dbReference>
<dbReference type="PANTHER" id="PTHR43023:SF6">
    <property type="entry name" value="INTERMEMBRANE PHOSPHOLIPID TRANSPORT SYSTEM ATP-BINDING PROTEIN MLAF"/>
    <property type="match status" value="1"/>
</dbReference>